<protein>
    <submittedName>
        <fullName evidence="6">Serine/threonine-protein kinase SRK2E</fullName>
    </submittedName>
</protein>
<evidence type="ECO:0000313" key="6">
    <source>
        <dbReference type="EMBL" id="KAE8669676.1"/>
    </source>
</evidence>
<keyword evidence="7" id="KW-1185">Reference proteome</keyword>
<dbReference type="Gene3D" id="2.40.330.10">
    <property type="entry name" value="DNA-binding pseudobarrel domain"/>
    <property type="match status" value="1"/>
</dbReference>
<comment type="caution">
    <text evidence="6">The sequence shown here is derived from an EMBL/GenBank/DDBJ whole genome shotgun (WGS) entry which is preliminary data.</text>
</comment>
<keyword evidence="5" id="KW-0539">Nucleus</keyword>
<keyword evidence="4" id="KW-0804">Transcription</keyword>
<evidence type="ECO:0000256" key="3">
    <source>
        <dbReference type="ARBA" id="ARBA00023125"/>
    </source>
</evidence>
<dbReference type="InterPro" id="IPR011009">
    <property type="entry name" value="Kinase-like_dom_sf"/>
</dbReference>
<dbReference type="GO" id="GO:0006355">
    <property type="term" value="P:regulation of DNA-templated transcription"/>
    <property type="evidence" value="ECO:0007669"/>
    <property type="project" value="InterPro"/>
</dbReference>
<evidence type="ECO:0000313" key="7">
    <source>
        <dbReference type="Proteomes" id="UP000436088"/>
    </source>
</evidence>
<proteinExistence type="predicted"/>
<keyword evidence="6" id="KW-0808">Transferase</keyword>
<dbReference type="SUPFAM" id="SSF101936">
    <property type="entry name" value="DNA-binding pseudobarrel domain"/>
    <property type="match status" value="1"/>
</dbReference>
<keyword evidence="2" id="KW-0805">Transcription regulation</keyword>
<evidence type="ECO:0000256" key="2">
    <source>
        <dbReference type="ARBA" id="ARBA00023015"/>
    </source>
</evidence>
<dbReference type="Proteomes" id="UP000436088">
    <property type="component" value="Unassembled WGS sequence"/>
</dbReference>
<organism evidence="6 7">
    <name type="scientific">Hibiscus syriacus</name>
    <name type="common">Rose of Sharon</name>
    <dbReference type="NCBI Taxonomy" id="106335"/>
    <lineage>
        <taxon>Eukaryota</taxon>
        <taxon>Viridiplantae</taxon>
        <taxon>Streptophyta</taxon>
        <taxon>Embryophyta</taxon>
        <taxon>Tracheophyta</taxon>
        <taxon>Spermatophyta</taxon>
        <taxon>Magnoliopsida</taxon>
        <taxon>eudicotyledons</taxon>
        <taxon>Gunneridae</taxon>
        <taxon>Pentapetalae</taxon>
        <taxon>rosids</taxon>
        <taxon>malvids</taxon>
        <taxon>Malvales</taxon>
        <taxon>Malvaceae</taxon>
        <taxon>Malvoideae</taxon>
        <taxon>Hibiscus</taxon>
    </lineage>
</organism>
<gene>
    <name evidence="6" type="ORF">F3Y22_tig00112225pilonHSYRG00020</name>
</gene>
<dbReference type="GO" id="GO:0003677">
    <property type="term" value="F:DNA binding"/>
    <property type="evidence" value="ECO:0007669"/>
    <property type="project" value="UniProtKB-KW"/>
</dbReference>
<dbReference type="GO" id="GO:0009725">
    <property type="term" value="P:response to hormone"/>
    <property type="evidence" value="ECO:0007669"/>
    <property type="project" value="InterPro"/>
</dbReference>
<keyword evidence="6" id="KW-0418">Kinase</keyword>
<evidence type="ECO:0000256" key="4">
    <source>
        <dbReference type="ARBA" id="ARBA00023163"/>
    </source>
</evidence>
<accession>A0A6A2Y2J3</accession>
<dbReference type="Gene3D" id="1.10.510.10">
    <property type="entry name" value="Transferase(Phosphotransferase) domain 1"/>
    <property type="match status" value="1"/>
</dbReference>
<reference evidence="6" key="1">
    <citation type="submission" date="2019-09" db="EMBL/GenBank/DDBJ databases">
        <title>Draft genome information of white flower Hibiscus syriacus.</title>
        <authorList>
            <person name="Kim Y.-M."/>
        </authorList>
    </citation>
    <scope>NUCLEOTIDE SEQUENCE [LARGE SCALE GENOMIC DNA]</scope>
    <source>
        <strain evidence="6">YM2019G1</strain>
    </source>
</reference>
<dbReference type="InterPro" id="IPR044835">
    <property type="entry name" value="ARF_plant"/>
</dbReference>
<dbReference type="PANTHER" id="PTHR31384:SF1">
    <property type="entry name" value="AUXIN RESPONSE FACTOR 9"/>
    <property type="match status" value="1"/>
</dbReference>
<keyword evidence="3" id="KW-0238">DNA-binding</keyword>
<dbReference type="AlphaFoldDB" id="A0A6A2Y2J3"/>
<dbReference type="GO" id="GO:0016301">
    <property type="term" value="F:kinase activity"/>
    <property type="evidence" value="ECO:0007669"/>
    <property type="project" value="UniProtKB-KW"/>
</dbReference>
<dbReference type="EMBL" id="VEPZ02001522">
    <property type="protein sequence ID" value="KAE8669676.1"/>
    <property type="molecule type" value="Genomic_DNA"/>
</dbReference>
<sequence>MICISSYGSYMSEPNQPEPTTPDECTLEPQRPTIHSFCKVLTASDTSTHGGFSVLRKHATECLPPLDMNRQCQPRNWLQRIFMVQWDEPASIQRPDRVSSWEIEPFVAPPALIQPNAAKNKRLRPPPENPALHMSTTTLAPWNIGVMHFHDPTQRNISAEVKRNENRGMWHHSGPSSRCGFPRRTKGSIGNISPECRHLLSRIFVADPEKRISIPEIKNHEWFLKNLPADLLDESSMNDQFEEPDQPMQSVDEILQIISEATIPATNTNYLDRYLAGSRDLDDDSELDIDSSGEIIYAM</sequence>
<dbReference type="GO" id="GO:0005634">
    <property type="term" value="C:nucleus"/>
    <property type="evidence" value="ECO:0007669"/>
    <property type="project" value="UniProtKB-SubCell"/>
</dbReference>
<evidence type="ECO:0000256" key="5">
    <source>
        <dbReference type="ARBA" id="ARBA00023242"/>
    </source>
</evidence>
<name>A0A6A2Y2J3_HIBSY</name>
<dbReference type="PANTHER" id="PTHR31384">
    <property type="entry name" value="AUXIN RESPONSE FACTOR 4-RELATED"/>
    <property type="match status" value="1"/>
</dbReference>
<dbReference type="SUPFAM" id="SSF56112">
    <property type="entry name" value="Protein kinase-like (PK-like)"/>
    <property type="match status" value="1"/>
</dbReference>
<dbReference type="InterPro" id="IPR015300">
    <property type="entry name" value="DNA-bd_pseudobarrel_sf"/>
</dbReference>
<evidence type="ECO:0000256" key="1">
    <source>
        <dbReference type="ARBA" id="ARBA00004123"/>
    </source>
</evidence>
<comment type="subcellular location">
    <subcellularLocation>
        <location evidence="1">Nucleus</location>
    </subcellularLocation>
</comment>